<dbReference type="PANTHER" id="PTHR30265">
    <property type="entry name" value="RHO-INTERACTING TRANSCRIPTION TERMINATION FACTOR NUSG"/>
    <property type="match status" value="1"/>
</dbReference>
<dbReference type="Gene3D" id="3.30.70.940">
    <property type="entry name" value="NusG, N-terminal domain"/>
    <property type="match status" value="1"/>
</dbReference>
<feature type="domain" description="NusG-like N-terminal" evidence="4">
    <location>
        <begin position="9"/>
        <end position="113"/>
    </location>
</feature>
<dbReference type="Proteomes" id="UP000746751">
    <property type="component" value="Unassembled WGS sequence"/>
</dbReference>
<dbReference type="Gene3D" id="2.30.30.30">
    <property type="match status" value="1"/>
</dbReference>
<dbReference type="InterPro" id="IPR047663">
    <property type="entry name" value="Transcription_antiterm_LoaP"/>
</dbReference>
<evidence type="ECO:0000256" key="2">
    <source>
        <dbReference type="ARBA" id="ARBA00023015"/>
    </source>
</evidence>
<evidence type="ECO:0000313" key="6">
    <source>
        <dbReference type="Proteomes" id="UP000746751"/>
    </source>
</evidence>
<evidence type="ECO:0000259" key="4">
    <source>
        <dbReference type="SMART" id="SM00738"/>
    </source>
</evidence>
<sequence length="179" mass="20416">MVGVIDVSVAKLYAVQVRSGAEERTRKLLVRALENLVDDCFTPSYETKRAAKGQWRTVRMQLLPGYVFVQAREPEKVAARLAEVPAFTRLLGSNGEYFMPLSADEEAWLNAYTDIDTHVVEMSEGVIEGDRVMVMRGPLKGREFEIRRIDRHKREAELEVPMLGRVKRIRVGLEIVAKR</sequence>
<keyword evidence="1" id="KW-0889">Transcription antitermination</keyword>
<proteinExistence type="predicted"/>
<comment type="caution">
    <text evidence="5">The sequence shown here is derived from an EMBL/GenBank/DDBJ whole genome shotgun (WGS) entry which is preliminary data.</text>
</comment>
<dbReference type="InterPro" id="IPR014722">
    <property type="entry name" value="Rib_uL2_dom2"/>
</dbReference>
<dbReference type="SUPFAM" id="SSF50104">
    <property type="entry name" value="Translation proteins SH3-like domain"/>
    <property type="match status" value="1"/>
</dbReference>
<dbReference type="InterPro" id="IPR036735">
    <property type="entry name" value="NGN_dom_sf"/>
</dbReference>
<dbReference type="GO" id="GO:0031564">
    <property type="term" value="P:transcription antitermination"/>
    <property type="evidence" value="ECO:0007669"/>
    <property type="project" value="UniProtKB-KW"/>
</dbReference>
<evidence type="ECO:0000313" key="5">
    <source>
        <dbReference type="EMBL" id="HJG30248.1"/>
    </source>
</evidence>
<evidence type="ECO:0000256" key="3">
    <source>
        <dbReference type="ARBA" id="ARBA00023163"/>
    </source>
</evidence>
<dbReference type="GO" id="GO:0006354">
    <property type="term" value="P:DNA-templated transcription elongation"/>
    <property type="evidence" value="ECO:0007669"/>
    <property type="project" value="InterPro"/>
</dbReference>
<dbReference type="SMART" id="SM00738">
    <property type="entry name" value="NGN"/>
    <property type="match status" value="1"/>
</dbReference>
<dbReference type="AlphaFoldDB" id="A0A921IQX0"/>
<gene>
    <name evidence="5" type="primary">loaP</name>
    <name evidence="5" type="ORF">K8U80_02500</name>
</gene>
<organism evidence="5 6">
    <name type="scientific">Collinsella ihumii</name>
    <dbReference type="NCBI Taxonomy" id="1720204"/>
    <lineage>
        <taxon>Bacteria</taxon>
        <taxon>Bacillati</taxon>
        <taxon>Actinomycetota</taxon>
        <taxon>Coriobacteriia</taxon>
        <taxon>Coriobacteriales</taxon>
        <taxon>Coriobacteriaceae</taxon>
        <taxon>Collinsella</taxon>
    </lineage>
</organism>
<evidence type="ECO:0000256" key="1">
    <source>
        <dbReference type="ARBA" id="ARBA00022814"/>
    </source>
</evidence>
<dbReference type="Pfam" id="PF02357">
    <property type="entry name" value="NusG"/>
    <property type="match status" value="1"/>
</dbReference>
<dbReference type="CDD" id="cd06091">
    <property type="entry name" value="KOW_NusG"/>
    <property type="match status" value="1"/>
</dbReference>
<dbReference type="InterPro" id="IPR043425">
    <property type="entry name" value="NusG-like"/>
</dbReference>
<keyword evidence="3" id="KW-0804">Transcription</keyword>
<dbReference type="NCBIfam" id="NF033641">
    <property type="entry name" value="antiterm_LoaP"/>
    <property type="match status" value="1"/>
</dbReference>
<reference evidence="5" key="2">
    <citation type="submission" date="2021-09" db="EMBL/GenBank/DDBJ databases">
        <authorList>
            <person name="Gilroy R."/>
        </authorList>
    </citation>
    <scope>NUCLEOTIDE SEQUENCE</scope>
    <source>
        <strain evidence="5">ChiGjej2B2-7701</strain>
    </source>
</reference>
<reference evidence="5" key="1">
    <citation type="journal article" date="2021" name="PeerJ">
        <title>Extensive microbial diversity within the chicken gut microbiome revealed by metagenomics and culture.</title>
        <authorList>
            <person name="Gilroy R."/>
            <person name="Ravi A."/>
            <person name="Getino M."/>
            <person name="Pursley I."/>
            <person name="Horton D.L."/>
            <person name="Alikhan N.F."/>
            <person name="Baker D."/>
            <person name="Gharbi K."/>
            <person name="Hall N."/>
            <person name="Watson M."/>
            <person name="Adriaenssens E.M."/>
            <person name="Foster-Nyarko E."/>
            <person name="Jarju S."/>
            <person name="Secka A."/>
            <person name="Antonio M."/>
            <person name="Oren A."/>
            <person name="Chaudhuri R.R."/>
            <person name="La Ragione R."/>
            <person name="Hildebrand F."/>
            <person name="Pallen M.J."/>
        </authorList>
    </citation>
    <scope>NUCLEOTIDE SEQUENCE</scope>
    <source>
        <strain evidence="5">ChiGjej2B2-7701</strain>
    </source>
</reference>
<dbReference type="EMBL" id="DYVF01000020">
    <property type="protein sequence ID" value="HJG30248.1"/>
    <property type="molecule type" value="Genomic_DNA"/>
</dbReference>
<protein>
    <submittedName>
        <fullName evidence="5">Antiterminator LoaP</fullName>
    </submittedName>
</protein>
<dbReference type="PANTHER" id="PTHR30265:SF4">
    <property type="entry name" value="KOW MOTIF FAMILY PROTEIN, EXPRESSED"/>
    <property type="match status" value="1"/>
</dbReference>
<dbReference type="InterPro" id="IPR008991">
    <property type="entry name" value="Translation_prot_SH3-like_sf"/>
</dbReference>
<name>A0A921IQX0_9ACTN</name>
<accession>A0A921IQX0</accession>
<keyword evidence="2" id="KW-0805">Transcription regulation</keyword>
<dbReference type="InterPro" id="IPR006645">
    <property type="entry name" value="NGN-like_dom"/>
</dbReference>
<dbReference type="SUPFAM" id="SSF82679">
    <property type="entry name" value="N-utilization substance G protein NusG, N-terminal domain"/>
    <property type="match status" value="1"/>
</dbReference>